<comment type="caution">
    <text evidence="1">The sequence shown here is derived from an EMBL/GenBank/DDBJ whole genome shotgun (WGS) entry which is preliminary data.</text>
</comment>
<evidence type="ECO:0000313" key="1">
    <source>
        <dbReference type="EMBL" id="KAH7970518.1"/>
    </source>
</evidence>
<dbReference type="EMBL" id="CM023480">
    <property type="protein sequence ID" value="KAH7970518.1"/>
    <property type="molecule type" value="Genomic_DNA"/>
</dbReference>
<proteinExistence type="predicted"/>
<keyword evidence="2" id="KW-1185">Reference proteome</keyword>
<accession>A0ACB8DIG9</accession>
<sequence>MEAPITQDCFTLNDTTIVTDCEGLDANASWRTPSPEGESSWNQTALQLPPGHVYFDYPEEMLEPWVMNEYFFFIVVTYLVAFVIGVSGNLVVISVMAGDKSSRNVTSVFLVSLAVSDLLLLTICAPLDVAQYLVVRWDASGTVCKLAAYAETVSAFASVLNMVAVTLERFVVIVFPIHSRTVCTMSNCKRLMWGVWLVSLVVALPMLFVKNVIQTTFTNYRVNVTIYRCKDEHDWQGQSVSWYRLVTLFALPSVVMIVCYSWVILELWVSTKTMDQLTQSAKFSYQCQAPTTPRLGSLPSPAQQQPNCRLILRGHANSDIRDVKRARQQVIKMLILVVILFLLCWGPRLVMEIVVKCCLNVFNHGVYAVRVLFYLLPFVHSCLNPIVYCFMSSKFRRRMVRCCHRTCFAPRCRVKSATTNNRCSSRNGTTRLGSTYTFTSYATSTVAIPSSMTQANFASNRCVLCSLQFNASDFRGDRKRRILMEGTMPSVFGQYTLCLRLAPPKTRSDSSIKKTCTFRKFFGRYAGGVGLAAWLNCTTAGSTSSTVKDAQFDGG</sequence>
<dbReference type="Proteomes" id="UP000821865">
    <property type="component" value="Chromosome 11"/>
</dbReference>
<protein>
    <submittedName>
        <fullName evidence="1">Uncharacterized protein</fullName>
    </submittedName>
</protein>
<reference evidence="1" key="1">
    <citation type="submission" date="2020-05" db="EMBL/GenBank/DDBJ databases">
        <title>Large-scale comparative analyses of tick genomes elucidate their genetic diversity and vector capacities.</title>
        <authorList>
            <person name="Jia N."/>
            <person name="Wang J."/>
            <person name="Shi W."/>
            <person name="Du L."/>
            <person name="Sun Y."/>
            <person name="Zhan W."/>
            <person name="Jiang J."/>
            <person name="Wang Q."/>
            <person name="Zhang B."/>
            <person name="Ji P."/>
            <person name="Sakyi L.B."/>
            <person name="Cui X."/>
            <person name="Yuan T."/>
            <person name="Jiang B."/>
            <person name="Yang W."/>
            <person name="Lam T.T.-Y."/>
            <person name="Chang Q."/>
            <person name="Ding S."/>
            <person name="Wang X."/>
            <person name="Zhu J."/>
            <person name="Ruan X."/>
            <person name="Zhao L."/>
            <person name="Wei J."/>
            <person name="Que T."/>
            <person name="Du C."/>
            <person name="Cheng J."/>
            <person name="Dai P."/>
            <person name="Han X."/>
            <person name="Huang E."/>
            <person name="Gao Y."/>
            <person name="Liu J."/>
            <person name="Shao H."/>
            <person name="Ye R."/>
            <person name="Li L."/>
            <person name="Wei W."/>
            <person name="Wang X."/>
            <person name="Wang C."/>
            <person name="Yang T."/>
            <person name="Huo Q."/>
            <person name="Li W."/>
            <person name="Guo W."/>
            <person name="Chen H."/>
            <person name="Zhou L."/>
            <person name="Ni X."/>
            <person name="Tian J."/>
            <person name="Zhou Y."/>
            <person name="Sheng Y."/>
            <person name="Liu T."/>
            <person name="Pan Y."/>
            <person name="Xia L."/>
            <person name="Li J."/>
            <person name="Zhao F."/>
            <person name="Cao W."/>
        </authorList>
    </citation>
    <scope>NUCLEOTIDE SEQUENCE</scope>
    <source>
        <strain evidence="1">Dsil-2018</strain>
    </source>
</reference>
<organism evidence="1 2">
    <name type="scientific">Dermacentor silvarum</name>
    <name type="common">Tick</name>
    <dbReference type="NCBI Taxonomy" id="543639"/>
    <lineage>
        <taxon>Eukaryota</taxon>
        <taxon>Metazoa</taxon>
        <taxon>Ecdysozoa</taxon>
        <taxon>Arthropoda</taxon>
        <taxon>Chelicerata</taxon>
        <taxon>Arachnida</taxon>
        <taxon>Acari</taxon>
        <taxon>Parasitiformes</taxon>
        <taxon>Ixodida</taxon>
        <taxon>Ixodoidea</taxon>
        <taxon>Ixodidae</taxon>
        <taxon>Rhipicephalinae</taxon>
        <taxon>Dermacentor</taxon>
    </lineage>
</organism>
<gene>
    <name evidence="1" type="ORF">HPB49_008902</name>
</gene>
<evidence type="ECO:0000313" key="2">
    <source>
        <dbReference type="Proteomes" id="UP000821865"/>
    </source>
</evidence>
<name>A0ACB8DIG9_DERSI</name>